<dbReference type="EMBL" id="CP003588">
    <property type="protein sequence ID" value="AFK68855.1"/>
    <property type="molecule type" value="Genomic_DNA"/>
</dbReference>
<evidence type="ECO:0000313" key="2">
    <source>
        <dbReference type="Proteomes" id="UP000005268"/>
    </source>
</evidence>
<name>I3UTN4_PSEPU</name>
<dbReference type="KEGG" id="ppi:YSA_03858"/>
<organism evidence="1 2">
    <name type="scientific">Pseudomonas putida ND6</name>
    <dbReference type="NCBI Taxonomy" id="231023"/>
    <lineage>
        <taxon>Bacteria</taxon>
        <taxon>Pseudomonadati</taxon>
        <taxon>Pseudomonadota</taxon>
        <taxon>Gammaproteobacteria</taxon>
        <taxon>Pseudomonadales</taxon>
        <taxon>Pseudomonadaceae</taxon>
        <taxon>Pseudomonas</taxon>
    </lineage>
</organism>
<dbReference type="AlphaFoldDB" id="I3UTN4"/>
<dbReference type="HOGENOM" id="CLU_3220910_0_0_6"/>
<dbReference type="Proteomes" id="UP000005268">
    <property type="component" value="Chromosome"/>
</dbReference>
<reference evidence="1 2" key="1">
    <citation type="journal article" date="2012" name="J. Bacteriol.">
        <title>Complete Genome Sequence of the Naphthalene-Degrading Pseudomonas putida Strain ND6.</title>
        <authorList>
            <person name="Li S."/>
            <person name="Zhao H."/>
            <person name="Li Y."/>
            <person name="Niu S."/>
            <person name="Cai B."/>
        </authorList>
    </citation>
    <scope>NUCLEOTIDE SEQUENCE [LARGE SCALE GENOMIC DNA]</scope>
    <source>
        <strain evidence="1 2">ND6</strain>
    </source>
</reference>
<gene>
    <name evidence="1" type="ORF">YSA_03858</name>
</gene>
<evidence type="ECO:0000313" key="1">
    <source>
        <dbReference type="EMBL" id="AFK68855.1"/>
    </source>
</evidence>
<sequence>MGVGGEQAIEEVGDGHLVLLLNERLSHRLIKGHDVPLDWLYTIH</sequence>
<protein>
    <submittedName>
        <fullName evidence="1">Uncharacterized protein</fullName>
    </submittedName>
</protein>
<accession>I3UTN4</accession>
<proteinExistence type="predicted"/>